<dbReference type="AlphaFoldDB" id="A0A834SIK3"/>
<comment type="caution">
    <text evidence="2">The sequence shown here is derived from an EMBL/GenBank/DDBJ whole genome shotgun (WGS) entry which is preliminary data.</text>
</comment>
<protein>
    <submittedName>
        <fullName evidence="2">Uncharacterized protein</fullName>
    </submittedName>
</protein>
<keyword evidence="3" id="KW-1185">Reference proteome</keyword>
<feature type="region of interest" description="Disordered" evidence="1">
    <location>
        <begin position="54"/>
        <end position="125"/>
    </location>
</feature>
<feature type="compositionally biased region" description="Basic and acidic residues" evidence="1">
    <location>
        <begin position="56"/>
        <end position="66"/>
    </location>
</feature>
<accession>A0A834SIK3</accession>
<sequence>MNPQSRDQKPDSTVMFKGTLSLKAPTIHSIDASSDYKLAVRNVIDYLSKFSYHKGKPLDKLCPEHNKKSKNTHTHTHRRRKQRGSTTFRGRESQRTETMNETEEDATPGRRRRKPTIPNGGRRLRLSTVINRIPVREKQEL</sequence>
<evidence type="ECO:0000256" key="1">
    <source>
        <dbReference type="SAM" id="MobiDB-lite"/>
    </source>
</evidence>
<name>A0A834SIK3_9FABA</name>
<proteinExistence type="predicted"/>
<evidence type="ECO:0000313" key="2">
    <source>
        <dbReference type="EMBL" id="KAF7801512.1"/>
    </source>
</evidence>
<dbReference type="EMBL" id="JAAIUW010000013">
    <property type="protein sequence ID" value="KAF7801512.1"/>
    <property type="molecule type" value="Genomic_DNA"/>
</dbReference>
<evidence type="ECO:0000313" key="3">
    <source>
        <dbReference type="Proteomes" id="UP000634136"/>
    </source>
</evidence>
<gene>
    <name evidence="2" type="ORF">G2W53_040623</name>
</gene>
<reference evidence="2" key="1">
    <citation type="submission" date="2020-09" db="EMBL/GenBank/DDBJ databases">
        <title>Genome-Enabled Discovery of Anthraquinone Biosynthesis in Senna tora.</title>
        <authorList>
            <person name="Kang S.-H."/>
            <person name="Pandey R.P."/>
            <person name="Lee C.-M."/>
            <person name="Sim J.-S."/>
            <person name="Jeong J.-T."/>
            <person name="Choi B.-S."/>
            <person name="Jung M."/>
            <person name="Ginzburg D."/>
            <person name="Zhao K."/>
            <person name="Won S.Y."/>
            <person name="Oh T.-J."/>
            <person name="Yu Y."/>
            <person name="Kim N.-H."/>
            <person name="Lee O.R."/>
            <person name="Lee T.-H."/>
            <person name="Bashyal P."/>
            <person name="Kim T.-S."/>
            <person name="Lee W.-H."/>
            <person name="Kawkins C."/>
            <person name="Kim C.-K."/>
            <person name="Kim J.S."/>
            <person name="Ahn B.O."/>
            <person name="Rhee S.Y."/>
            <person name="Sohng J.K."/>
        </authorList>
    </citation>
    <scope>NUCLEOTIDE SEQUENCE</scope>
    <source>
        <tissue evidence="2">Leaf</tissue>
    </source>
</reference>
<dbReference type="Proteomes" id="UP000634136">
    <property type="component" value="Unassembled WGS sequence"/>
</dbReference>
<feature type="compositionally biased region" description="Basic residues" evidence="1">
    <location>
        <begin position="67"/>
        <end position="83"/>
    </location>
</feature>
<organism evidence="2 3">
    <name type="scientific">Senna tora</name>
    <dbReference type="NCBI Taxonomy" id="362788"/>
    <lineage>
        <taxon>Eukaryota</taxon>
        <taxon>Viridiplantae</taxon>
        <taxon>Streptophyta</taxon>
        <taxon>Embryophyta</taxon>
        <taxon>Tracheophyta</taxon>
        <taxon>Spermatophyta</taxon>
        <taxon>Magnoliopsida</taxon>
        <taxon>eudicotyledons</taxon>
        <taxon>Gunneridae</taxon>
        <taxon>Pentapetalae</taxon>
        <taxon>rosids</taxon>
        <taxon>fabids</taxon>
        <taxon>Fabales</taxon>
        <taxon>Fabaceae</taxon>
        <taxon>Caesalpinioideae</taxon>
        <taxon>Cassia clade</taxon>
        <taxon>Senna</taxon>
    </lineage>
</organism>